<keyword evidence="3 11" id="KW-0813">Transport</keyword>
<accession>A0AA36CEF0</accession>
<keyword evidence="4" id="KW-1003">Cell membrane</keyword>
<evidence type="ECO:0000259" key="13">
    <source>
        <dbReference type="Pfam" id="PF02932"/>
    </source>
</evidence>
<feature type="chain" id="PRO_5041483456" evidence="11">
    <location>
        <begin position="20"/>
        <end position="462"/>
    </location>
</feature>
<dbReference type="InterPro" id="IPR006201">
    <property type="entry name" value="Neur_channel"/>
</dbReference>
<dbReference type="GO" id="GO:0005886">
    <property type="term" value="C:plasma membrane"/>
    <property type="evidence" value="ECO:0007669"/>
    <property type="project" value="UniProtKB-SubCell"/>
</dbReference>
<dbReference type="SUPFAM" id="SSF63712">
    <property type="entry name" value="Nicotinic receptor ligand binding domain-like"/>
    <property type="match status" value="1"/>
</dbReference>
<dbReference type="CDD" id="cd18990">
    <property type="entry name" value="LGIC_ECD_GABAAR"/>
    <property type="match status" value="1"/>
</dbReference>
<dbReference type="InterPro" id="IPR036719">
    <property type="entry name" value="Neuro-gated_channel_TM_sf"/>
</dbReference>
<dbReference type="Proteomes" id="UP001177023">
    <property type="component" value="Unassembled WGS sequence"/>
</dbReference>
<protein>
    <submittedName>
        <fullName evidence="14">Uncharacterized protein</fullName>
    </submittedName>
</protein>
<gene>
    <name evidence="14" type="ORF">MSPICULIGERA_LOCUS6001</name>
</gene>
<evidence type="ECO:0000256" key="3">
    <source>
        <dbReference type="ARBA" id="ARBA00022448"/>
    </source>
</evidence>
<keyword evidence="6 11" id="KW-0732">Signal</keyword>
<dbReference type="EMBL" id="CATQJA010001493">
    <property type="protein sequence ID" value="CAJ0567448.1"/>
    <property type="molecule type" value="Genomic_DNA"/>
</dbReference>
<dbReference type="InterPro" id="IPR038050">
    <property type="entry name" value="Neuro_actylchol_rec"/>
</dbReference>
<dbReference type="Pfam" id="PF02932">
    <property type="entry name" value="Neur_chan_memb"/>
    <property type="match status" value="1"/>
</dbReference>
<feature type="non-terminal residue" evidence="14">
    <location>
        <position position="462"/>
    </location>
</feature>
<evidence type="ECO:0000259" key="12">
    <source>
        <dbReference type="Pfam" id="PF02931"/>
    </source>
</evidence>
<name>A0AA36CEF0_9BILA</name>
<keyword evidence="5 11" id="KW-0812">Transmembrane</keyword>
<proteinExistence type="inferred from homology"/>
<feature type="transmembrane region" description="Helical" evidence="11">
    <location>
        <begin position="321"/>
        <end position="337"/>
    </location>
</feature>
<evidence type="ECO:0000256" key="2">
    <source>
        <dbReference type="ARBA" id="ARBA00004236"/>
    </source>
</evidence>
<keyword evidence="8 11" id="KW-0406">Ion transport</keyword>
<dbReference type="InterPro" id="IPR018000">
    <property type="entry name" value="Neurotransmitter_ion_chnl_CS"/>
</dbReference>
<organism evidence="14 15">
    <name type="scientific">Mesorhabditis spiculigera</name>
    <dbReference type="NCBI Taxonomy" id="96644"/>
    <lineage>
        <taxon>Eukaryota</taxon>
        <taxon>Metazoa</taxon>
        <taxon>Ecdysozoa</taxon>
        <taxon>Nematoda</taxon>
        <taxon>Chromadorea</taxon>
        <taxon>Rhabditida</taxon>
        <taxon>Rhabditina</taxon>
        <taxon>Rhabditomorpha</taxon>
        <taxon>Rhabditoidea</taxon>
        <taxon>Rhabditidae</taxon>
        <taxon>Mesorhabditinae</taxon>
        <taxon>Mesorhabditis</taxon>
    </lineage>
</organism>
<dbReference type="GO" id="GO:0004888">
    <property type="term" value="F:transmembrane signaling receptor activity"/>
    <property type="evidence" value="ECO:0007669"/>
    <property type="project" value="InterPro"/>
</dbReference>
<dbReference type="InterPro" id="IPR006202">
    <property type="entry name" value="Neur_chan_lig-bd"/>
</dbReference>
<feature type="domain" description="Neurotransmitter-gated ion-channel ligand-binding" evidence="12">
    <location>
        <begin position="76"/>
        <end position="277"/>
    </location>
</feature>
<evidence type="ECO:0000256" key="5">
    <source>
        <dbReference type="ARBA" id="ARBA00022692"/>
    </source>
</evidence>
<dbReference type="InterPro" id="IPR036734">
    <property type="entry name" value="Neur_chan_lig-bd_sf"/>
</dbReference>
<comment type="subcellular location">
    <subcellularLocation>
        <location evidence="2">Cell membrane</location>
    </subcellularLocation>
    <subcellularLocation>
        <location evidence="1">Membrane</location>
        <topology evidence="1">Multi-pass membrane protein</topology>
    </subcellularLocation>
</comment>
<dbReference type="SUPFAM" id="SSF90112">
    <property type="entry name" value="Neurotransmitter-gated ion-channel transmembrane pore"/>
    <property type="match status" value="1"/>
</dbReference>
<evidence type="ECO:0000256" key="10">
    <source>
        <dbReference type="ARBA" id="ARBA00023303"/>
    </source>
</evidence>
<evidence type="ECO:0000256" key="8">
    <source>
        <dbReference type="ARBA" id="ARBA00023065"/>
    </source>
</evidence>
<evidence type="ECO:0000256" key="11">
    <source>
        <dbReference type="RuleBase" id="RU000687"/>
    </source>
</evidence>
<keyword evidence="7 11" id="KW-1133">Transmembrane helix</keyword>
<feature type="signal peptide" evidence="11">
    <location>
        <begin position="1"/>
        <end position="19"/>
    </location>
</feature>
<dbReference type="InterPro" id="IPR006029">
    <property type="entry name" value="Neurotrans-gated_channel_TM"/>
</dbReference>
<sequence>MQPGTIWWPLLCLIGKITAQDLRQFDSDDRKVMRIFGSASPAGGGRQDDAGEVVDKESIYQQGQHGQFLQFLRRIGYDRGQHPENPDGEPVLVTISLLISNIRSVSEINMDYSLEIFFRETWRDSRLAYGPNDFNKGFHKARAGLQTIISLHESYADFLWRPDTFVPNAINSKTPRDDSFTHRSLYRLTDNGTVITSRRISLVVECSLDLTRYPFDKQLCKLGLESYGYTANQITYNWAVDKNPFEMYPIKLPDFEIEKAYATKRVVDYTTGSYTRLYACFLFSRSAGYCYLQLIVPSVAIVITAWLSLWRESESSFEDMITILMSIIFLLYSYNSVMPRVSYIKAMDIYLGVCFSIAFLALIKLSIMTFVKVQISRENASANGYIQVNKDPPAEEEPAQRLRRWIFSERCMHIFHVCTQVGLFLFFTGFCTFFFLVYPRLPYHIDDPDCDPLIAVASAVKI</sequence>
<feature type="transmembrane region" description="Helical" evidence="11">
    <location>
        <begin position="291"/>
        <end position="309"/>
    </location>
</feature>
<comment type="caution">
    <text evidence="14">The sequence shown here is derived from an EMBL/GenBank/DDBJ whole genome shotgun (WGS) entry which is preliminary data.</text>
</comment>
<evidence type="ECO:0000256" key="4">
    <source>
        <dbReference type="ARBA" id="ARBA00022475"/>
    </source>
</evidence>
<keyword evidence="9 11" id="KW-0472">Membrane</keyword>
<dbReference type="AlphaFoldDB" id="A0AA36CEF0"/>
<keyword evidence="15" id="KW-1185">Reference proteome</keyword>
<dbReference type="GO" id="GO:0005230">
    <property type="term" value="F:extracellular ligand-gated monoatomic ion channel activity"/>
    <property type="evidence" value="ECO:0007669"/>
    <property type="project" value="InterPro"/>
</dbReference>
<evidence type="ECO:0000256" key="7">
    <source>
        <dbReference type="ARBA" id="ARBA00022989"/>
    </source>
</evidence>
<reference evidence="14" key="1">
    <citation type="submission" date="2023-06" db="EMBL/GenBank/DDBJ databases">
        <authorList>
            <person name="Delattre M."/>
        </authorList>
    </citation>
    <scope>NUCLEOTIDE SEQUENCE</scope>
    <source>
        <strain evidence="14">AF72</strain>
    </source>
</reference>
<comment type="similarity">
    <text evidence="11">Belongs to the ligand-gated ion channel (TC 1.A.9) family.</text>
</comment>
<evidence type="ECO:0000313" key="14">
    <source>
        <dbReference type="EMBL" id="CAJ0567448.1"/>
    </source>
</evidence>
<evidence type="ECO:0000313" key="15">
    <source>
        <dbReference type="Proteomes" id="UP001177023"/>
    </source>
</evidence>
<dbReference type="Gene3D" id="1.20.58.390">
    <property type="entry name" value="Neurotransmitter-gated ion-channel transmembrane domain"/>
    <property type="match status" value="1"/>
</dbReference>
<keyword evidence="10 11" id="KW-0407">Ion channel</keyword>
<dbReference type="PRINTS" id="PR00253">
    <property type="entry name" value="GABAARECEPTR"/>
</dbReference>
<evidence type="ECO:0000256" key="9">
    <source>
        <dbReference type="ARBA" id="ARBA00023136"/>
    </source>
</evidence>
<evidence type="ECO:0000256" key="1">
    <source>
        <dbReference type="ARBA" id="ARBA00004141"/>
    </source>
</evidence>
<feature type="domain" description="Neurotransmitter-gated ion-channel transmembrane" evidence="13">
    <location>
        <begin position="294"/>
        <end position="374"/>
    </location>
</feature>
<dbReference type="PRINTS" id="PR00252">
    <property type="entry name" value="NRIONCHANNEL"/>
</dbReference>
<dbReference type="PROSITE" id="PS00236">
    <property type="entry name" value="NEUROTR_ION_CHANNEL"/>
    <property type="match status" value="1"/>
</dbReference>
<dbReference type="Gene3D" id="2.70.170.10">
    <property type="entry name" value="Neurotransmitter-gated ion-channel ligand-binding domain"/>
    <property type="match status" value="1"/>
</dbReference>
<dbReference type="Pfam" id="PF02931">
    <property type="entry name" value="Neur_chan_LBD"/>
    <property type="match status" value="1"/>
</dbReference>
<feature type="transmembrane region" description="Helical" evidence="11">
    <location>
        <begin position="349"/>
        <end position="371"/>
    </location>
</feature>
<dbReference type="PANTHER" id="PTHR18945">
    <property type="entry name" value="NEUROTRANSMITTER GATED ION CHANNEL"/>
    <property type="match status" value="1"/>
</dbReference>
<dbReference type="InterPro" id="IPR006028">
    <property type="entry name" value="GABAA/Glycine_rcpt"/>
</dbReference>
<feature type="transmembrane region" description="Helical" evidence="11">
    <location>
        <begin position="414"/>
        <end position="438"/>
    </location>
</feature>
<evidence type="ECO:0000256" key="6">
    <source>
        <dbReference type="ARBA" id="ARBA00022729"/>
    </source>
</evidence>